<dbReference type="Gene3D" id="3.40.50.2000">
    <property type="entry name" value="Glycogen Phosphorylase B"/>
    <property type="match status" value="1"/>
</dbReference>
<comment type="caution">
    <text evidence="2">The sequence shown here is derived from an EMBL/GenBank/DDBJ whole genome shotgun (WGS) entry which is preliminary data.</text>
</comment>
<proteinExistence type="predicted"/>
<feature type="domain" description="Glycosyl transferase family 28 C-terminal" evidence="1">
    <location>
        <begin position="1"/>
        <end position="110"/>
    </location>
</feature>
<name>A0A369MJM6_EGGLN</name>
<gene>
    <name evidence="2" type="ORF">C1875_02895</name>
</gene>
<sequence length="161" mass="18301">MIFVTVGTHEQQFNRLIEEIDNLIGSGKLQHTCFMQIGYSTYIPKHCKWSRLLGYQDMKRYMTEADIVITHGGPSSFIEAMALGKTPLVVPRRSVFGEHINDHQLEFVRFLEGKGFGILPVYDLNLLGETIGSLKPRSEKSVFFGNNESFCSQLEQEIAKL</sequence>
<dbReference type="InterPro" id="IPR007235">
    <property type="entry name" value="Glyco_trans_28_C"/>
</dbReference>
<organism evidence="2 3">
    <name type="scientific">Eggerthella lenta</name>
    <name type="common">Eubacterium lentum</name>
    <dbReference type="NCBI Taxonomy" id="84112"/>
    <lineage>
        <taxon>Bacteria</taxon>
        <taxon>Bacillati</taxon>
        <taxon>Actinomycetota</taxon>
        <taxon>Coriobacteriia</taxon>
        <taxon>Eggerthellales</taxon>
        <taxon>Eggerthellaceae</taxon>
        <taxon>Eggerthella</taxon>
    </lineage>
</organism>
<dbReference type="EMBL" id="PPTU01000003">
    <property type="protein sequence ID" value="RDB72434.1"/>
    <property type="molecule type" value="Genomic_DNA"/>
</dbReference>
<dbReference type="AlphaFoldDB" id="A0A369MJM6"/>
<dbReference type="GO" id="GO:0016758">
    <property type="term" value="F:hexosyltransferase activity"/>
    <property type="evidence" value="ECO:0007669"/>
    <property type="project" value="InterPro"/>
</dbReference>
<dbReference type="Pfam" id="PF04101">
    <property type="entry name" value="Glyco_tran_28_C"/>
    <property type="match status" value="1"/>
</dbReference>
<evidence type="ECO:0000313" key="2">
    <source>
        <dbReference type="EMBL" id="RDB72434.1"/>
    </source>
</evidence>
<dbReference type="Proteomes" id="UP000253970">
    <property type="component" value="Unassembled WGS sequence"/>
</dbReference>
<accession>A0A369MJM6</accession>
<dbReference type="SUPFAM" id="SSF53756">
    <property type="entry name" value="UDP-Glycosyltransferase/glycogen phosphorylase"/>
    <property type="match status" value="1"/>
</dbReference>
<dbReference type="RefSeq" id="WP_114532836.1">
    <property type="nucleotide sequence ID" value="NZ_JAQEDI010000028.1"/>
</dbReference>
<evidence type="ECO:0000313" key="3">
    <source>
        <dbReference type="Proteomes" id="UP000253970"/>
    </source>
</evidence>
<protein>
    <recommendedName>
        <fullName evidence="1">Glycosyl transferase family 28 C-terminal domain-containing protein</fullName>
    </recommendedName>
</protein>
<evidence type="ECO:0000259" key="1">
    <source>
        <dbReference type="Pfam" id="PF04101"/>
    </source>
</evidence>
<reference evidence="2 3" key="1">
    <citation type="journal article" date="2018" name="Elife">
        <title>Discovery and characterization of a prevalent human gut bacterial enzyme sufficient for the inactivation of a family of plant toxins.</title>
        <authorList>
            <person name="Koppel N."/>
            <person name="Bisanz J.E."/>
            <person name="Pandelia M.E."/>
            <person name="Turnbaugh P.J."/>
            <person name="Balskus E.P."/>
        </authorList>
    </citation>
    <scope>NUCLEOTIDE SEQUENCE [LARGE SCALE GENOMIC DNA]</scope>
    <source>
        <strain evidence="2 3">W1 BHI 6</strain>
    </source>
</reference>